<feature type="transmembrane region" description="Helical" evidence="7">
    <location>
        <begin position="238"/>
        <end position="256"/>
    </location>
</feature>
<evidence type="ECO:0000256" key="7">
    <source>
        <dbReference type="SAM" id="Phobius"/>
    </source>
</evidence>
<feature type="transmembrane region" description="Helical" evidence="7">
    <location>
        <begin position="69"/>
        <end position="89"/>
    </location>
</feature>
<dbReference type="Pfam" id="PF00892">
    <property type="entry name" value="EamA"/>
    <property type="match status" value="2"/>
</dbReference>
<feature type="transmembrane region" description="Helical" evidence="7">
    <location>
        <begin position="38"/>
        <end position="57"/>
    </location>
</feature>
<evidence type="ECO:0000256" key="4">
    <source>
        <dbReference type="ARBA" id="ARBA00022692"/>
    </source>
</evidence>
<feature type="transmembrane region" description="Helical" evidence="7">
    <location>
        <begin position="176"/>
        <end position="196"/>
    </location>
</feature>
<dbReference type="AlphaFoldDB" id="R3WD92"/>
<keyword evidence="6 7" id="KW-0472">Membrane</keyword>
<dbReference type="InterPro" id="IPR051258">
    <property type="entry name" value="Diverse_Substrate_Transporter"/>
</dbReference>
<comment type="similarity">
    <text evidence="2">Belongs to the EamA transporter family.</text>
</comment>
<dbReference type="SUPFAM" id="SSF103481">
    <property type="entry name" value="Multidrug resistance efflux transporter EmrE"/>
    <property type="match status" value="2"/>
</dbReference>
<name>R3WD92_9ENTE</name>
<feature type="transmembrane region" description="Helical" evidence="7">
    <location>
        <begin position="208"/>
        <end position="226"/>
    </location>
</feature>
<dbReference type="PANTHER" id="PTHR42920:SF5">
    <property type="entry name" value="EAMA DOMAIN-CONTAINING PROTEIN"/>
    <property type="match status" value="1"/>
</dbReference>
<protein>
    <recommendedName>
        <fullName evidence="8">EamA domain-containing protein</fullName>
    </recommendedName>
</protein>
<feature type="domain" description="EamA" evidence="8">
    <location>
        <begin position="7"/>
        <end position="136"/>
    </location>
</feature>
<feature type="transmembrane region" description="Helical" evidence="7">
    <location>
        <begin position="146"/>
        <end position="164"/>
    </location>
</feature>
<evidence type="ECO:0000256" key="3">
    <source>
        <dbReference type="ARBA" id="ARBA00022475"/>
    </source>
</evidence>
<feature type="domain" description="EamA" evidence="8">
    <location>
        <begin position="146"/>
        <end position="278"/>
    </location>
</feature>
<comment type="caution">
    <text evidence="9">The sequence shown here is derived from an EMBL/GenBank/DDBJ whole genome shotgun (WGS) entry which is preliminary data.</text>
</comment>
<evidence type="ECO:0000313" key="9">
    <source>
        <dbReference type="EMBL" id="EOL45417.1"/>
    </source>
</evidence>
<dbReference type="eggNOG" id="COG0697">
    <property type="taxonomic scope" value="Bacteria"/>
</dbReference>
<feature type="transmembrane region" description="Helical" evidence="7">
    <location>
        <begin position="120"/>
        <end position="140"/>
    </location>
</feature>
<evidence type="ECO:0000313" key="10">
    <source>
        <dbReference type="Proteomes" id="UP000013785"/>
    </source>
</evidence>
<dbReference type="EMBL" id="AJAT01000012">
    <property type="protein sequence ID" value="EOL45417.1"/>
    <property type="molecule type" value="Genomic_DNA"/>
</dbReference>
<proteinExistence type="inferred from homology"/>
<dbReference type="InterPro" id="IPR000620">
    <property type="entry name" value="EamA_dom"/>
</dbReference>
<dbReference type="STRING" id="154621.RV11_GL000151"/>
<gene>
    <name evidence="9" type="ORF">UC3_01307</name>
</gene>
<dbReference type="InterPro" id="IPR037185">
    <property type="entry name" value="EmrE-like"/>
</dbReference>
<feature type="transmembrane region" description="Helical" evidence="7">
    <location>
        <begin position="262"/>
        <end position="280"/>
    </location>
</feature>
<reference evidence="9 10" key="1">
    <citation type="submission" date="2013-02" db="EMBL/GenBank/DDBJ databases">
        <title>The Genome Sequence of Enterococcus phoeniculicola BAA-412.</title>
        <authorList>
            <consortium name="The Broad Institute Genome Sequencing Platform"/>
            <consortium name="The Broad Institute Genome Sequencing Center for Infectious Disease"/>
            <person name="Earl A.M."/>
            <person name="Gilmore M.S."/>
            <person name="Lebreton F."/>
            <person name="Walker B."/>
            <person name="Young S.K."/>
            <person name="Zeng Q."/>
            <person name="Gargeya S."/>
            <person name="Fitzgerald M."/>
            <person name="Haas B."/>
            <person name="Abouelleil A."/>
            <person name="Alvarado L."/>
            <person name="Arachchi H.M."/>
            <person name="Berlin A.M."/>
            <person name="Chapman S.B."/>
            <person name="Dewar J."/>
            <person name="Goldberg J."/>
            <person name="Griggs A."/>
            <person name="Gujja S."/>
            <person name="Hansen M."/>
            <person name="Howarth C."/>
            <person name="Imamovic A."/>
            <person name="Larimer J."/>
            <person name="McCowan C."/>
            <person name="Murphy C."/>
            <person name="Neiman D."/>
            <person name="Pearson M."/>
            <person name="Priest M."/>
            <person name="Roberts A."/>
            <person name="Saif S."/>
            <person name="Shea T."/>
            <person name="Sisk P."/>
            <person name="Sykes S."/>
            <person name="Wortman J."/>
            <person name="Nusbaum C."/>
            <person name="Birren B."/>
        </authorList>
    </citation>
    <scope>NUCLEOTIDE SEQUENCE [LARGE SCALE GENOMIC DNA]</scope>
    <source>
        <strain evidence="9 10">ATCC BAA-412</strain>
    </source>
</reference>
<keyword evidence="10" id="KW-1185">Reference proteome</keyword>
<dbReference type="PANTHER" id="PTHR42920">
    <property type="entry name" value="OS03G0707200 PROTEIN-RELATED"/>
    <property type="match status" value="1"/>
</dbReference>
<keyword evidence="4 7" id="KW-0812">Transmembrane</keyword>
<accession>R3WD92</accession>
<evidence type="ECO:0000256" key="2">
    <source>
        <dbReference type="ARBA" id="ARBA00007362"/>
    </source>
</evidence>
<evidence type="ECO:0000256" key="6">
    <source>
        <dbReference type="ARBA" id="ARBA00023136"/>
    </source>
</evidence>
<feature type="transmembrane region" description="Helical" evidence="7">
    <location>
        <begin position="95"/>
        <end position="113"/>
    </location>
</feature>
<keyword evidence="3" id="KW-1003">Cell membrane</keyword>
<evidence type="ECO:0000256" key="1">
    <source>
        <dbReference type="ARBA" id="ARBA00004651"/>
    </source>
</evidence>
<dbReference type="HOGENOM" id="CLU_033863_21_3_9"/>
<dbReference type="Proteomes" id="UP000013785">
    <property type="component" value="Unassembled WGS sequence"/>
</dbReference>
<organism evidence="9 10">
    <name type="scientific">Enterococcus phoeniculicola ATCC BAA-412</name>
    <dbReference type="NCBI Taxonomy" id="1158610"/>
    <lineage>
        <taxon>Bacteria</taxon>
        <taxon>Bacillati</taxon>
        <taxon>Bacillota</taxon>
        <taxon>Bacilli</taxon>
        <taxon>Lactobacillales</taxon>
        <taxon>Enterococcaceae</taxon>
        <taxon>Enterococcus</taxon>
    </lineage>
</organism>
<dbReference type="Gene3D" id="1.10.3730.20">
    <property type="match status" value="1"/>
</dbReference>
<dbReference type="PATRIC" id="fig|1158610.3.peg.1284"/>
<evidence type="ECO:0000256" key="5">
    <source>
        <dbReference type="ARBA" id="ARBA00022989"/>
    </source>
</evidence>
<evidence type="ECO:0000259" key="8">
    <source>
        <dbReference type="Pfam" id="PF00892"/>
    </source>
</evidence>
<feature type="transmembrane region" description="Helical" evidence="7">
    <location>
        <begin position="12"/>
        <end position="32"/>
    </location>
</feature>
<dbReference type="RefSeq" id="WP_010767970.1">
    <property type="nucleotide sequence ID" value="NZ_ASWE01000003.1"/>
</dbReference>
<comment type="subcellular location">
    <subcellularLocation>
        <location evidence="1">Cell membrane</location>
        <topology evidence="1">Multi-pass membrane protein</topology>
    </subcellularLocation>
</comment>
<keyword evidence="5 7" id="KW-1133">Transmembrane helix</keyword>
<dbReference type="GO" id="GO:0005886">
    <property type="term" value="C:plasma membrane"/>
    <property type="evidence" value="ECO:0007669"/>
    <property type="project" value="UniProtKB-SubCell"/>
</dbReference>
<sequence>MFKKYKGQMGLTIVAIIWGSGFVASAIAIQHYSPYQTLALRFLLAAILLCLIFFKKIKKIKKSTWMRGGILGGAVYLAFLFQTVGLAYTTPSKNAFLTAVNVVIVPILGFLFYKQKFSLQMVLGAVLSLFGIGFLSLHGFNGVNGGDILTLVCAVFFALQITLTNQFIENEDPVQLTLVQMVTAAVIGAGVCFIRGETLFSSSIEGNLSIFYLGAISTMLAFLIQTVSQKYTTSTETALILSTEAFFGMMASVIILKEPITIQMMIGAILIFSGILIVEVKPSIIMRKAKEESCE</sequence>